<comment type="caution">
    <text evidence="6">The sequence shown here is derived from an EMBL/GenBank/DDBJ whole genome shotgun (WGS) entry which is preliminary data.</text>
</comment>
<accession>A0AA46QCF5</accession>
<evidence type="ECO:0000256" key="3">
    <source>
        <dbReference type="ARBA" id="ARBA00022989"/>
    </source>
</evidence>
<keyword evidence="4 5" id="KW-0472">Membrane</keyword>
<dbReference type="Proteomes" id="UP000320710">
    <property type="component" value="Unassembled WGS sequence"/>
</dbReference>
<dbReference type="RefSeq" id="WP_141969678.1">
    <property type="nucleotide sequence ID" value="NZ_JAENMM010000001.1"/>
</dbReference>
<organism evidence="6 7">
    <name type="scientific">Serratia marcescens</name>
    <dbReference type="NCBI Taxonomy" id="615"/>
    <lineage>
        <taxon>Bacteria</taxon>
        <taxon>Pseudomonadati</taxon>
        <taxon>Pseudomonadota</taxon>
        <taxon>Gammaproteobacteria</taxon>
        <taxon>Enterobacterales</taxon>
        <taxon>Yersiniaceae</taxon>
        <taxon>Serratia</taxon>
    </lineage>
</organism>
<gene>
    <name evidence="6" type="ORF">FHU12_2525</name>
</gene>
<feature type="transmembrane region" description="Helical" evidence="5">
    <location>
        <begin position="77"/>
        <end position="97"/>
    </location>
</feature>
<sequence>MQRYINTALDSGWLWLLARLCLMVIFISSGLAKLLDVEGGMTEMRAAGLRPDWLFTLASAAVLLIGAALILLNRWVWLGAGMLSVFLILTIAIVHTFWTMSAPRMQISLYFALEHISVIGGLWVTAIASRLRQRLADVCEES</sequence>
<keyword evidence="2 5" id="KW-0812">Transmembrane</keyword>
<evidence type="ECO:0000256" key="5">
    <source>
        <dbReference type="SAM" id="Phobius"/>
    </source>
</evidence>
<feature type="transmembrane region" description="Helical" evidence="5">
    <location>
        <begin position="53"/>
        <end position="71"/>
    </location>
</feature>
<feature type="transmembrane region" description="Helical" evidence="5">
    <location>
        <begin position="12"/>
        <end position="32"/>
    </location>
</feature>
<evidence type="ECO:0000256" key="2">
    <source>
        <dbReference type="ARBA" id="ARBA00022692"/>
    </source>
</evidence>
<comment type="subcellular location">
    <subcellularLocation>
        <location evidence="1">Membrane</location>
        <topology evidence="1">Multi-pass membrane protein</topology>
    </subcellularLocation>
</comment>
<reference evidence="6 7" key="1">
    <citation type="submission" date="2019-06" db="EMBL/GenBank/DDBJ databases">
        <authorList>
            <person name="Deangelis K."/>
            <person name="Huntemann M."/>
            <person name="Clum A."/>
            <person name="Pillay M."/>
            <person name="Palaniappan K."/>
            <person name="Varghese N."/>
            <person name="Mikhailova N."/>
            <person name="Stamatis D."/>
            <person name="Reddy T."/>
            <person name="Daum C."/>
            <person name="Shapiro N."/>
            <person name="Ivanova N."/>
            <person name="Kyrpides N."/>
            <person name="Woyke T."/>
        </authorList>
    </citation>
    <scope>NUCLEOTIDE SEQUENCE [LARGE SCALE GENOMIC DNA]</scope>
    <source>
        <strain evidence="6 7">106R</strain>
    </source>
</reference>
<proteinExistence type="predicted"/>
<reference evidence="6 7" key="2">
    <citation type="submission" date="2019-07" db="EMBL/GenBank/DDBJ databases">
        <title>Investigation of anaerobic lignin degradation for improved lignocellulosic biofuels.</title>
        <authorList>
            <person name="Deangelis K.PhD."/>
        </authorList>
    </citation>
    <scope>NUCLEOTIDE SEQUENCE [LARGE SCALE GENOMIC DNA]</scope>
    <source>
        <strain evidence="6 7">106R</strain>
    </source>
</reference>
<evidence type="ECO:0000313" key="6">
    <source>
        <dbReference type="EMBL" id="TQI84987.1"/>
    </source>
</evidence>
<dbReference type="Pfam" id="PF07681">
    <property type="entry name" value="DoxX"/>
    <property type="match status" value="1"/>
</dbReference>
<dbReference type="AlphaFoldDB" id="A0AA46QCF5"/>
<protein>
    <submittedName>
        <fullName evidence="6">Transmembrane protein</fullName>
    </submittedName>
</protein>
<dbReference type="EMBL" id="VFMJ01000001">
    <property type="protein sequence ID" value="TQI84987.1"/>
    <property type="molecule type" value="Genomic_DNA"/>
</dbReference>
<name>A0AA46QCF5_SERMA</name>
<evidence type="ECO:0000256" key="4">
    <source>
        <dbReference type="ARBA" id="ARBA00023136"/>
    </source>
</evidence>
<feature type="transmembrane region" description="Helical" evidence="5">
    <location>
        <begin position="109"/>
        <end position="128"/>
    </location>
</feature>
<dbReference type="InterPro" id="IPR032808">
    <property type="entry name" value="DoxX"/>
</dbReference>
<dbReference type="GO" id="GO:0016020">
    <property type="term" value="C:membrane"/>
    <property type="evidence" value="ECO:0007669"/>
    <property type="project" value="UniProtKB-SubCell"/>
</dbReference>
<keyword evidence="3 5" id="KW-1133">Transmembrane helix</keyword>
<evidence type="ECO:0000313" key="7">
    <source>
        <dbReference type="Proteomes" id="UP000320710"/>
    </source>
</evidence>
<evidence type="ECO:0000256" key="1">
    <source>
        <dbReference type="ARBA" id="ARBA00004141"/>
    </source>
</evidence>